<organism evidence="11 12">
    <name type="scientific">Velocimicrobium porci</name>
    <dbReference type="NCBI Taxonomy" id="2606634"/>
    <lineage>
        <taxon>Bacteria</taxon>
        <taxon>Bacillati</taxon>
        <taxon>Bacillota</taxon>
        <taxon>Clostridia</taxon>
        <taxon>Lachnospirales</taxon>
        <taxon>Lachnospiraceae</taxon>
        <taxon>Velocimicrobium</taxon>
    </lineage>
</organism>
<reference evidence="11 12" key="1">
    <citation type="submission" date="2019-08" db="EMBL/GenBank/DDBJ databases">
        <title>In-depth cultivation of the pig gut microbiome towards novel bacterial diversity and tailored functional studies.</title>
        <authorList>
            <person name="Wylensek D."/>
            <person name="Hitch T.C.A."/>
            <person name="Clavel T."/>
        </authorList>
    </citation>
    <scope>NUCLEOTIDE SEQUENCE [LARGE SCALE GENOMIC DNA]</scope>
    <source>
        <strain evidence="11 12">WCA-693-APC-MOT-I</strain>
    </source>
</reference>
<dbReference type="InterPro" id="IPR005667">
    <property type="entry name" value="Sulph_transpt2"/>
</dbReference>
<accession>A0A6L5XWB7</accession>
<feature type="transmembrane region" description="Helical" evidence="9">
    <location>
        <begin position="58"/>
        <end position="77"/>
    </location>
</feature>
<evidence type="ECO:0000256" key="6">
    <source>
        <dbReference type="ARBA" id="ARBA00023032"/>
    </source>
</evidence>
<dbReference type="GO" id="GO:0005886">
    <property type="term" value="C:plasma membrane"/>
    <property type="evidence" value="ECO:0007669"/>
    <property type="project" value="UniProtKB-SubCell"/>
</dbReference>
<evidence type="ECO:0000313" key="11">
    <source>
        <dbReference type="EMBL" id="MSS63115.1"/>
    </source>
</evidence>
<evidence type="ECO:0000313" key="12">
    <source>
        <dbReference type="Proteomes" id="UP000482209"/>
    </source>
</evidence>
<dbReference type="CDD" id="cd06261">
    <property type="entry name" value="TM_PBP2"/>
    <property type="match status" value="1"/>
</dbReference>
<dbReference type="Proteomes" id="UP000482209">
    <property type="component" value="Unassembled WGS sequence"/>
</dbReference>
<keyword evidence="4 9" id="KW-0812">Transmembrane</keyword>
<keyword evidence="3 9" id="KW-0813">Transport</keyword>
<evidence type="ECO:0000256" key="7">
    <source>
        <dbReference type="ARBA" id="ARBA00023136"/>
    </source>
</evidence>
<evidence type="ECO:0000256" key="2">
    <source>
        <dbReference type="ARBA" id="ARBA00011779"/>
    </source>
</evidence>
<evidence type="ECO:0000259" key="10">
    <source>
        <dbReference type="PROSITE" id="PS50928"/>
    </source>
</evidence>
<evidence type="ECO:0000256" key="1">
    <source>
        <dbReference type="ARBA" id="ARBA00004141"/>
    </source>
</evidence>
<proteinExistence type="inferred from homology"/>
<dbReference type="PANTHER" id="PTHR30406">
    <property type="entry name" value="SULFATE TRANSPORT SYSTEM PERMEASE PROTEIN"/>
    <property type="match status" value="1"/>
</dbReference>
<feature type="transmembrane region" description="Helical" evidence="9">
    <location>
        <begin position="7"/>
        <end position="32"/>
    </location>
</feature>
<comment type="subcellular location">
    <subcellularLocation>
        <location evidence="9">Cell membrane</location>
        <topology evidence="9">Multi-pass membrane protein</topology>
    </subcellularLocation>
    <subcellularLocation>
        <location evidence="1">Membrane</location>
        <topology evidence="1">Multi-pass membrane protein</topology>
    </subcellularLocation>
</comment>
<keyword evidence="12" id="KW-1185">Reference proteome</keyword>
<evidence type="ECO:0000256" key="3">
    <source>
        <dbReference type="ARBA" id="ARBA00022448"/>
    </source>
</evidence>
<dbReference type="PANTHER" id="PTHR30406:SF8">
    <property type="entry name" value="SULFATE TRANSPORT SYSTEM PERMEASE PROTEIN CYST"/>
    <property type="match status" value="1"/>
</dbReference>
<dbReference type="EMBL" id="VUMT01000004">
    <property type="protein sequence ID" value="MSS63115.1"/>
    <property type="molecule type" value="Genomic_DNA"/>
</dbReference>
<dbReference type="GO" id="GO:0015419">
    <property type="term" value="F:ABC-type sulfate transporter activity"/>
    <property type="evidence" value="ECO:0007669"/>
    <property type="project" value="InterPro"/>
</dbReference>
<feature type="transmembrane region" description="Helical" evidence="9">
    <location>
        <begin position="172"/>
        <end position="197"/>
    </location>
</feature>
<dbReference type="InterPro" id="IPR035906">
    <property type="entry name" value="MetI-like_sf"/>
</dbReference>
<feature type="transmembrane region" description="Helical" evidence="9">
    <location>
        <begin position="89"/>
        <end position="111"/>
    </location>
</feature>
<protein>
    <submittedName>
        <fullName evidence="11">ABC transporter permease subunit</fullName>
    </submittedName>
</protein>
<dbReference type="AlphaFoldDB" id="A0A6L5XWB7"/>
<evidence type="ECO:0000256" key="9">
    <source>
        <dbReference type="RuleBase" id="RU363032"/>
    </source>
</evidence>
<keyword evidence="5 9" id="KW-1133">Transmembrane helix</keyword>
<feature type="transmembrane region" description="Helical" evidence="9">
    <location>
        <begin position="131"/>
        <end position="152"/>
    </location>
</feature>
<keyword evidence="6" id="KW-0764">Sulfate transport</keyword>
<feature type="domain" description="ABC transmembrane type-1" evidence="10">
    <location>
        <begin position="51"/>
        <end position="252"/>
    </location>
</feature>
<dbReference type="InterPro" id="IPR000515">
    <property type="entry name" value="MetI-like"/>
</dbReference>
<dbReference type="SUPFAM" id="SSF161098">
    <property type="entry name" value="MetI-like"/>
    <property type="match status" value="1"/>
</dbReference>
<dbReference type="PROSITE" id="PS50928">
    <property type="entry name" value="ABC_TM1"/>
    <property type="match status" value="1"/>
</dbReference>
<dbReference type="Gene3D" id="1.10.3720.10">
    <property type="entry name" value="MetI-like"/>
    <property type="match status" value="1"/>
</dbReference>
<name>A0A6L5XWB7_9FIRM</name>
<evidence type="ECO:0000256" key="4">
    <source>
        <dbReference type="ARBA" id="ARBA00022692"/>
    </source>
</evidence>
<keyword evidence="7 9" id="KW-0472">Membrane</keyword>
<evidence type="ECO:0000256" key="5">
    <source>
        <dbReference type="ARBA" id="ARBA00022989"/>
    </source>
</evidence>
<sequence>MMKKRNTINYFFTVLLFLVTCFIASNIFIVFWKGSPYLKEALLSEEIQFSMRMSLKTATISTIIVMFFAVPSGYILARKKFWGKQIVNAILEIPLSLPYLVLGVCLLTFFSSQIGKELRELGLPVVFHQNGIVFVQLLLNIPFAISMVRSLIEEVDPGLELVAQQLGASSFYIFYSIIFLLCKRGFLSIALLCWSRAIGEFGGTLMLVGVTRMKTETLPGSIYLNISTNHMELAMATAILLLIIAMAVQLTGKFLNQKNMNLWRIER</sequence>
<evidence type="ECO:0000256" key="8">
    <source>
        <dbReference type="ARBA" id="ARBA00025323"/>
    </source>
</evidence>
<comment type="similarity">
    <text evidence="9">Belongs to the binding-protein-dependent transport system permease family.</text>
</comment>
<feature type="transmembrane region" description="Helical" evidence="9">
    <location>
        <begin position="233"/>
        <end position="255"/>
    </location>
</feature>
<comment type="function">
    <text evidence="8">Part of the ABC transporter complex CysAWTP (TC 3.A.1.6.1) involved in sulfate/thiosulfate import. Probably responsible for the translocation of the substrate across the membrane.</text>
</comment>
<comment type="caution">
    <text evidence="11">The sequence shown here is derived from an EMBL/GenBank/DDBJ whole genome shotgun (WGS) entry which is preliminary data.</text>
</comment>
<dbReference type="Pfam" id="PF00528">
    <property type="entry name" value="BPD_transp_1"/>
    <property type="match status" value="1"/>
</dbReference>
<comment type="subunit">
    <text evidence="2">The complex is composed of two ATP-binding proteins (CysA), two transmembrane proteins (CysT and CysW) and a solute-binding protein (CysP).</text>
</comment>
<gene>
    <name evidence="11" type="ORF">FYJ58_04380</name>
</gene>